<dbReference type="Pfam" id="PF13181">
    <property type="entry name" value="TPR_8"/>
    <property type="match status" value="3"/>
</dbReference>
<feature type="repeat" description="TPR" evidence="3">
    <location>
        <begin position="379"/>
        <end position="412"/>
    </location>
</feature>
<dbReference type="RefSeq" id="WP_011417115.1">
    <property type="nucleotide sequence ID" value="NC_007759.1"/>
</dbReference>
<dbReference type="InterPro" id="IPR051685">
    <property type="entry name" value="Ycf3/AcsC/BcsC/TPR_MFPF"/>
</dbReference>
<dbReference type="KEGG" id="sat:SYN_00951"/>
<dbReference type="InterPro" id="IPR019734">
    <property type="entry name" value="TPR_rpt"/>
</dbReference>
<dbReference type="EMBL" id="CP000252">
    <property type="protein sequence ID" value="ABC77086.1"/>
    <property type="molecule type" value="Genomic_DNA"/>
</dbReference>
<dbReference type="Gene3D" id="1.25.40.10">
    <property type="entry name" value="Tetratricopeptide repeat domain"/>
    <property type="match status" value="3"/>
</dbReference>
<keyword evidence="1" id="KW-0677">Repeat</keyword>
<dbReference type="Pfam" id="PF07719">
    <property type="entry name" value="TPR_2"/>
    <property type="match status" value="1"/>
</dbReference>
<dbReference type="SMART" id="SM00028">
    <property type="entry name" value="TPR"/>
    <property type="match status" value="8"/>
</dbReference>
<dbReference type="AlphaFoldDB" id="Q2LSM8"/>
<feature type="repeat" description="TPR" evidence="3">
    <location>
        <begin position="480"/>
        <end position="513"/>
    </location>
</feature>
<keyword evidence="2 3" id="KW-0802">TPR repeat</keyword>
<dbReference type="PROSITE" id="PS50005">
    <property type="entry name" value="TPR"/>
    <property type="match status" value="5"/>
</dbReference>
<evidence type="ECO:0000256" key="4">
    <source>
        <dbReference type="SAM" id="Phobius"/>
    </source>
</evidence>
<feature type="repeat" description="TPR" evidence="3">
    <location>
        <begin position="514"/>
        <end position="547"/>
    </location>
</feature>
<feature type="transmembrane region" description="Helical" evidence="4">
    <location>
        <begin position="25"/>
        <end position="46"/>
    </location>
</feature>
<dbReference type="PANTHER" id="PTHR44943:SF8">
    <property type="entry name" value="TPR REPEAT-CONTAINING PROTEIN MJ0263"/>
    <property type="match status" value="1"/>
</dbReference>
<keyword evidence="4" id="KW-0812">Transmembrane</keyword>
<evidence type="ECO:0000256" key="3">
    <source>
        <dbReference type="PROSITE-ProRule" id="PRU00339"/>
    </source>
</evidence>
<feature type="repeat" description="TPR" evidence="3">
    <location>
        <begin position="275"/>
        <end position="308"/>
    </location>
</feature>
<evidence type="ECO:0000313" key="6">
    <source>
        <dbReference type="Proteomes" id="UP000001933"/>
    </source>
</evidence>
<dbReference type="InterPro" id="IPR013105">
    <property type="entry name" value="TPR_2"/>
</dbReference>
<organism evidence="5 6">
    <name type="scientific">Syntrophus aciditrophicus (strain SB)</name>
    <dbReference type="NCBI Taxonomy" id="56780"/>
    <lineage>
        <taxon>Bacteria</taxon>
        <taxon>Pseudomonadati</taxon>
        <taxon>Thermodesulfobacteriota</taxon>
        <taxon>Syntrophia</taxon>
        <taxon>Syntrophales</taxon>
        <taxon>Syntrophaceae</taxon>
        <taxon>Syntrophus</taxon>
    </lineage>
</organism>
<evidence type="ECO:0000313" key="5">
    <source>
        <dbReference type="EMBL" id="ABC77086.1"/>
    </source>
</evidence>
<dbReference type="HOGENOM" id="CLU_478898_0_0_7"/>
<dbReference type="Proteomes" id="UP000001933">
    <property type="component" value="Chromosome"/>
</dbReference>
<reference evidence="5 6" key="1">
    <citation type="journal article" date="2007" name="Proc. Natl. Acad. Sci. U.S.A.">
        <title>The genome of Syntrophus aciditrophicus: life at the thermodynamic limit of microbial growth.</title>
        <authorList>
            <person name="McInerney M.J."/>
            <person name="Rohlin L."/>
            <person name="Mouttaki H."/>
            <person name="Kim U."/>
            <person name="Krupp R.S."/>
            <person name="Rios-Hernandez L."/>
            <person name="Sieber J."/>
            <person name="Struchtemeyer C.G."/>
            <person name="Bhattacharyya A."/>
            <person name="Campbell J.W."/>
            <person name="Gunsalus R.P."/>
        </authorList>
    </citation>
    <scope>NUCLEOTIDE SEQUENCE [LARGE SCALE GENOMIC DNA]</scope>
    <source>
        <strain evidence="5 6">SB</strain>
    </source>
</reference>
<dbReference type="STRING" id="56780.SYN_00951"/>
<protein>
    <submittedName>
        <fullName evidence="5">Tetratricopeptide repeat family protein</fullName>
    </submittedName>
</protein>
<dbReference type="eggNOG" id="COG5010">
    <property type="taxonomic scope" value="Bacteria"/>
</dbReference>
<accession>Q2LSM8</accession>
<evidence type="ECO:0000256" key="1">
    <source>
        <dbReference type="ARBA" id="ARBA00022737"/>
    </source>
</evidence>
<gene>
    <name evidence="5" type="ORF">SYN_00951</name>
</gene>
<dbReference type="Pfam" id="PF13414">
    <property type="entry name" value="TPR_11"/>
    <property type="match status" value="1"/>
</dbReference>
<keyword evidence="4" id="KW-0472">Membrane</keyword>
<evidence type="ECO:0000256" key="2">
    <source>
        <dbReference type="ARBA" id="ARBA00022803"/>
    </source>
</evidence>
<feature type="repeat" description="TPR" evidence="3">
    <location>
        <begin position="446"/>
        <end position="479"/>
    </location>
</feature>
<dbReference type="PANTHER" id="PTHR44943">
    <property type="entry name" value="CELLULOSE SYNTHASE OPERON PROTEIN C"/>
    <property type="match status" value="1"/>
</dbReference>
<name>Q2LSM8_SYNAS</name>
<dbReference type="InParanoid" id="Q2LSM8"/>
<sequence>MDYEPFPGMSKPTSLKLPLKKVLKWTAMVMGTVMAIAAALAAILYLSGGRQRVTGAVSFYVLGHKPALHYLDIEKNGKDYRLNQGDILELAVRDEFVIKQVRTDVLSDRNISVDVEFIGNENDFRKLLKGTELVQMVVAAGSSSDASGRPPLSPRVLVKYGSQIVGTISIKTKVTPQDWLQQSGASENLSSRIEQLQKALALNPSDDNVRRVLAGLYQQAGLADKAVEHYQILLSSNPDDVFILTELVKAYMGRRKYNEVIDNCRRIVALEPKNAAAFAHLGYAYGELGDWNRAIESYETSLGIDEGNPPVRLRLREAYEKAKQHGAAKIDQSVLKPRTPDSGGLAGLAGLADLDFKERRYGAAVKKYEQLARSSPPRPSIYANLGYAYTELKNYAESAKNYEKALKAGAKDPQIYYNLGFAYEKLGREKDAIGAYEKYEKDKPSLQVTQTLAELYLSEKRYDQAIQAYRKLIRNNPKKAAWYASLGYVYGRKNDINNEIENYRTALRYDPEDDETCYRLAEAYERKGMYEEAISAYSSAYDLNPDLSQAARKIPRLKIKILEKKHQES</sequence>
<dbReference type="InterPro" id="IPR011990">
    <property type="entry name" value="TPR-like_helical_dom_sf"/>
</dbReference>
<keyword evidence="6" id="KW-1185">Reference proteome</keyword>
<dbReference type="OrthoDB" id="5431950at2"/>
<keyword evidence="4" id="KW-1133">Transmembrane helix</keyword>
<dbReference type="SUPFAM" id="SSF48452">
    <property type="entry name" value="TPR-like"/>
    <property type="match status" value="1"/>
</dbReference>
<proteinExistence type="predicted"/>
<dbReference type="eggNOG" id="COG0457">
    <property type="taxonomic scope" value="Bacteria"/>
</dbReference>